<dbReference type="EMBL" id="BMZD01000003">
    <property type="protein sequence ID" value="GGZ95724.1"/>
    <property type="molecule type" value="Genomic_DNA"/>
</dbReference>
<dbReference type="PROSITE" id="PS50404">
    <property type="entry name" value="GST_NTER"/>
    <property type="match status" value="1"/>
</dbReference>
<dbReference type="SFLD" id="SFLDG00358">
    <property type="entry name" value="Main_(cytGST)"/>
    <property type="match status" value="1"/>
</dbReference>
<accession>A0A918VH29</accession>
<dbReference type="SFLD" id="SFLDS00019">
    <property type="entry name" value="Glutathione_Transferase_(cytos"/>
    <property type="match status" value="1"/>
</dbReference>
<dbReference type="PANTHER" id="PTHR44051">
    <property type="entry name" value="GLUTATHIONE S-TRANSFERASE-RELATED"/>
    <property type="match status" value="1"/>
</dbReference>
<dbReference type="Gene3D" id="3.40.30.10">
    <property type="entry name" value="Glutaredoxin"/>
    <property type="match status" value="1"/>
</dbReference>
<dbReference type="InterPro" id="IPR036249">
    <property type="entry name" value="Thioredoxin-like_sf"/>
</dbReference>
<sequence length="246" mass="28279">MLKLYSFGPGANSLKPLLTLYEKGLPFEGHRLNPAAFEHHSDWFKAINPNGQVPALVDQGRVITESTVICEYLEDEHPTEVRLRPDNSYDRAQMRIWTKWVDEYFCWCVSTIGWSRMVSQMAKAISAEEFEERVKAIPIPEQQVKWRRARDGFPQDLLDEEMRKIGVSVRRLNDHLADNEWLAGGMYSLADICNYAIAGGMQFGFAELVNAHDTPHLVRWIEQIAARPAVKRMYAEVPMESLKPQD</sequence>
<dbReference type="PANTHER" id="PTHR44051:SF8">
    <property type="entry name" value="GLUTATHIONE S-TRANSFERASE GSTA"/>
    <property type="match status" value="1"/>
</dbReference>
<dbReference type="InterPro" id="IPR004046">
    <property type="entry name" value="GST_C"/>
</dbReference>
<dbReference type="InterPro" id="IPR040079">
    <property type="entry name" value="Glutathione_S-Trfase"/>
</dbReference>
<comment type="similarity">
    <text evidence="1">Belongs to the GST superfamily.</text>
</comment>
<evidence type="ECO:0000313" key="5">
    <source>
        <dbReference type="Proteomes" id="UP000634139"/>
    </source>
</evidence>
<proteinExistence type="inferred from homology"/>
<dbReference type="InterPro" id="IPR010987">
    <property type="entry name" value="Glutathione-S-Trfase_C-like"/>
</dbReference>
<reference evidence="4" key="2">
    <citation type="submission" date="2020-09" db="EMBL/GenBank/DDBJ databases">
        <authorList>
            <person name="Sun Q."/>
            <person name="Kim S."/>
        </authorList>
    </citation>
    <scope>NUCLEOTIDE SEQUENCE</scope>
    <source>
        <strain evidence="4">KCTC 32422</strain>
    </source>
</reference>
<dbReference type="InterPro" id="IPR036282">
    <property type="entry name" value="Glutathione-S-Trfase_C_sf"/>
</dbReference>
<evidence type="ECO:0000259" key="2">
    <source>
        <dbReference type="PROSITE" id="PS50404"/>
    </source>
</evidence>
<comment type="caution">
    <text evidence="4">The sequence shown here is derived from an EMBL/GenBank/DDBJ whole genome shotgun (WGS) entry which is preliminary data.</text>
</comment>
<dbReference type="SUPFAM" id="SSF52833">
    <property type="entry name" value="Thioredoxin-like"/>
    <property type="match status" value="1"/>
</dbReference>
<dbReference type="Gene3D" id="1.20.1050.10">
    <property type="match status" value="1"/>
</dbReference>
<reference evidence="4" key="1">
    <citation type="journal article" date="2014" name="Int. J. Syst. Evol. Microbiol.">
        <title>Complete genome sequence of Corynebacterium casei LMG S-19264T (=DSM 44701T), isolated from a smear-ripened cheese.</title>
        <authorList>
            <consortium name="US DOE Joint Genome Institute (JGI-PGF)"/>
            <person name="Walter F."/>
            <person name="Albersmeier A."/>
            <person name="Kalinowski J."/>
            <person name="Ruckert C."/>
        </authorList>
    </citation>
    <scope>NUCLEOTIDE SEQUENCE</scope>
    <source>
        <strain evidence="4">KCTC 32422</strain>
    </source>
</reference>
<gene>
    <name evidence="4" type="ORF">GCM10011617_15120</name>
</gene>
<dbReference type="Pfam" id="PF02798">
    <property type="entry name" value="GST_N"/>
    <property type="match status" value="1"/>
</dbReference>
<evidence type="ECO:0000313" key="4">
    <source>
        <dbReference type="EMBL" id="GGZ95724.1"/>
    </source>
</evidence>
<name>A0A918VH29_9SPHN</name>
<dbReference type="AlphaFoldDB" id="A0A918VH29"/>
<dbReference type="SUPFAM" id="SSF47616">
    <property type="entry name" value="GST C-terminal domain-like"/>
    <property type="match status" value="1"/>
</dbReference>
<dbReference type="InterPro" id="IPR004045">
    <property type="entry name" value="Glutathione_S-Trfase_N"/>
</dbReference>
<feature type="domain" description="GST N-terminal" evidence="2">
    <location>
        <begin position="1"/>
        <end position="81"/>
    </location>
</feature>
<feature type="domain" description="GST C-terminal" evidence="3">
    <location>
        <begin position="87"/>
        <end position="245"/>
    </location>
</feature>
<keyword evidence="5" id="KW-1185">Reference proteome</keyword>
<dbReference type="Proteomes" id="UP000634139">
    <property type="component" value="Unassembled WGS sequence"/>
</dbReference>
<dbReference type="RefSeq" id="WP_189540103.1">
    <property type="nucleotide sequence ID" value="NZ_BMZD01000003.1"/>
</dbReference>
<protein>
    <submittedName>
        <fullName evidence="4">Glutathione S-transferase</fullName>
    </submittedName>
</protein>
<dbReference type="Pfam" id="PF00043">
    <property type="entry name" value="GST_C"/>
    <property type="match status" value="1"/>
</dbReference>
<evidence type="ECO:0000259" key="3">
    <source>
        <dbReference type="PROSITE" id="PS50405"/>
    </source>
</evidence>
<dbReference type="CDD" id="cd00570">
    <property type="entry name" value="GST_N_family"/>
    <property type="match status" value="1"/>
</dbReference>
<organism evidence="4 5">
    <name type="scientific">Novosphingobium arvoryzae</name>
    <dbReference type="NCBI Taxonomy" id="1256514"/>
    <lineage>
        <taxon>Bacteria</taxon>
        <taxon>Pseudomonadati</taxon>
        <taxon>Pseudomonadota</taxon>
        <taxon>Alphaproteobacteria</taxon>
        <taxon>Sphingomonadales</taxon>
        <taxon>Sphingomonadaceae</taxon>
        <taxon>Novosphingobium</taxon>
    </lineage>
</organism>
<evidence type="ECO:0000256" key="1">
    <source>
        <dbReference type="RuleBase" id="RU003494"/>
    </source>
</evidence>
<dbReference type="PROSITE" id="PS50405">
    <property type="entry name" value="GST_CTER"/>
    <property type="match status" value="1"/>
</dbReference>